<dbReference type="Pfam" id="PF04909">
    <property type="entry name" value="Amidohydro_2"/>
    <property type="match status" value="1"/>
</dbReference>
<dbReference type="GO" id="GO:0005737">
    <property type="term" value="C:cytoplasm"/>
    <property type="evidence" value="ECO:0007669"/>
    <property type="project" value="TreeGrafter"/>
</dbReference>
<name>A0A848GU59_9BURK</name>
<dbReference type="GO" id="GO:0019748">
    <property type="term" value="P:secondary metabolic process"/>
    <property type="evidence" value="ECO:0007669"/>
    <property type="project" value="TreeGrafter"/>
</dbReference>
<evidence type="ECO:0000313" key="4">
    <source>
        <dbReference type="Proteomes" id="UP000541185"/>
    </source>
</evidence>
<organism evidence="3 4">
    <name type="scientific">Ramlibacter agri</name>
    <dbReference type="NCBI Taxonomy" id="2728837"/>
    <lineage>
        <taxon>Bacteria</taxon>
        <taxon>Pseudomonadati</taxon>
        <taxon>Pseudomonadota</taxon>
        <taxon>Betaproteobacteria</taxon>
        <taxon>Burkholderiales</taxon>
        <taxon>Comamonadaceae</taxon>
        <taxon>Ramlibacter</taxon>
    </lineage>
</organism>
<dbReference type="InterPro" id="IPR032466">
    <property type="entry name" value="Metal_Hydrolase"/>
</dbReference>
<keyword evidence="3" id="KW-0378">Hydrolase</keyword>
<evidence type="ECO:0000259" key="2">
    <source>
        <dbReference type="Pfam" id="PF04909"/>
    </source>
</evidence>
<dbReference type="SUPFAM" id="SSF51556">
    <property type="entry name" value="Metallo-dependent hydrolases"/>
    <property type="match status" value="1"/>
</dbReference>
<dbReference type="AlphaFoldDB" id="A0A848GU59"/>
<dbReference type="InterPro" id="IPR032465">
    <property type="entry name" value="ACMSD"/>
</dbReference>
<evidence type="ECO:0000313" key="3">
    <source>
        <dbReference type="EMBL" id="NML42156.1"/>
    </source>
</evidence>
<proteinExistence type="predicted"/>
<reference evidence="3 4" key="1">
    <citation type="submission" date="2020-04" db="EMBL/GenBank/DDBJ databases">
        <title>Ramlibacter sp. G-1-2-2 isolated from soil.</title>
        <authorList>
            <person name="Dahal R.H."/>
        </authorList>
    </citation>
    <scope>NUCLEOTIDE SEQUENCE [LARGE SCALE GENOMIC DNA]</scope>
    <source>
        <strain evidence="3 4">G-1-2-2</strain>
    </source>
</reference>
<sequence>MTVIDVHTHMFTHKWLELLKEKGGTYNIQTRPDGQREIFRGNTPVVLPQKGHFDWKLRIQHMDQAGIDVSVVSLTCPNVYWGGEEVSVQAAREANDNVADAQREYPDRIRWFASLPWEYPQRAVEELERCVAKGAVGVMVLANVAGKSLTDPMFAPIWKAIDKRSLPVLVHPTDPPGVDLMDMTKFDLSWSVGFMFDTTLAITRMIFEGFFDQYPNLKIIASHGGGTLPYLVGRFEKGDEVELPQRRQMKRKPTDYLRHIYYDTITYNLGALQYLVSVVGEEHVMFGTDWPHWVHDTKGAFANTAALPASQTRALRGANALRVFGL</sequence>
<dbReference type="EMBL" id="JABBFX010000001">
    <property type="protein sequence ID" value="NML42156.1"/>
    <property type="molecule type" value="Genomic_DNA"/>
</dbReference>
<dbReference type="InterPro" id="IPR006680">
    <property type="entry name" value="Amidohydro-rel"/>
</dbReference>
<evidence type="ECO:0000256" key="1">
    <source>
        <dbReference type="ARBA" id="ARBA00023239"/>
    </source>
</evidence>
<gene>
    <name evidence="3" type="ORF">HHL11_00245</name>
</gene>
<keyword evidence="1" id="KW-0456">Lyase</keyword>
<dbReference type="PANTHER" id="PTHR21240">
    <property type="entry name" value="2-AMINO-3-CARBOXYLMUCONATE-6-SEMIALDEHYDE DECARBOXYLASE"/>
    <property type="match status" value="1"/>
</dbReference>
<comment type="caution">
    <text evidence="3">The sequence shown here is derived from an EMBL/GenBank/DDBJ whole genome shotgun (WGS) entry which is preliminary data.</text>
</comment>
<feature type="domain" description="Amidohydrolase-related" evidence="2">
    <location>
        <begin position="4"/>
        <end position="326"/>
    </location>
</feature>
<dbReference type="PANTHER" id="PTHR21240:SF28">
    <property type="entry name" value="ISO-OROTATE DECARBOXYLASE (EUROFUNG)"/>
    <property type="match status" value="1"/>
</dbReference>
<dbReference type="Proteomes" id="UP000541185">
    <property type="component" value="Unassembled WGS sequence"/>
</dbReference>
<dbReference type="RefSeq" id="WP_169416381.1">
    <property type="nucleotide sequence ID" value="NZ_JABBFX010000001.1"/>
</dbReference>
<accession>A0A848GU59</accession>
<keyword evidence="4" id="KW-1185">Reference proteome</keyword>
<dbReference type="GO" id="GO:0016787">
    <property type="term" value="F:hydrolase activity"/>
    <property type="evidence" value="ECO:0007669"/>
    <property type="project" value="UniProtKB-KW"/>
</dbReference>
<dbReference type="GO" id="GO:0016831">
    <property type="term" value="F:carboxy-lyase activity"/>
    <property type="evidence" value="ECO:0007669"/>
    <property type="project" value="InterPro"/>
</dbReference>
<dbReference type="Gene3D" id="3.20.20.140">
    <property type="entry name" value="Metal-dependent hydrolases"/>
    <property type="match status" value="1"/>
</dbReference>
<protein>
    <submittedName>
        <fullName evidence="3">Amidohydrolase</fullName>
    </submittedName>
</protein>